<dbReference type="SUPFAM" id="SSF52794">
    <property type="entry name" value="PTS system IIB component-like"/>
    <property type="match status" value="1"/>
</dbReference>
<evidence type="ECO:0000259" key="6">
    <source>
        <dbReference type="PROSITE" id="PS51094"/>
    </source>
</evidence>
<evidence type="ECO:0000313" key="9">
    <source>
        <dbReference type="EMBL" id="RCW73161.1"/>
    </source>
</evidence>
<feature type="domain" description="PRD" evidence="8">
    <location>
        <begin position="301"/>
        <end position="408"/>
    </location>
</feature>
<feature type="domain" description="PRD" evidence="8">
    <location>
        <begin position="187"/>
        <end position="292"/>
    </location>
</feature>
<evidence type="ECO:0000256" key="4">
    <source>
        <dbReference type="ARBA" id="ARBA00023159"/>
    </source>
</evidence>
<dbReference type="PROSITE" id="PS00372">
    <property type="entry name" value="PTS_EIIA_TYPE_2_HIS"/>
    <property type="match status" value="1"/>
</dbReference>
<evidence type="ECO:0000256" key="5">
    <source>
        <dbReference type="ARBA" id="ARBA00023163"/>
    </source>
</evidence>
<evidence type="ECO:0000256" key="2">
    <source>
        <dbReference type="ARBA" id="ARBA00022737"/>
    </source>
</evidence>
<dbReference type="CDD" id="cd05568">
    <property type="entry name" value="PTS_IIB_bgl_like"/>
    <property type="match status" value="1"/>
</dbReference>
<evidence type="ECO:0000256" key="3">
    <source>
        <dbReference type="ARBA" id="ARBA00023015"/>
    </source>
</evidence>
<dbReference type="Pfam" id="PF00359">
    <property type="entry name" value="PTS_EIIA_2"/>
    <property type="match status" value="1"/>
</dbReference>
<dbReference type="PANTHER" id="PTHR30185">
    <property type="entry name" value="CRYPTIC BETA-GLUCOSIDE BGL OPERON ANTITERMINATOR"/>
    <property type="match status" value="1"/>
</dbReference>
<accession>A0A368XYT4</accession>
<protein>
    <submittedName>
        <fullName evidence="9">Activator of the mannose operon (Transcriptional antiterminator)</fullName>
    </submittedName>
</protein>
<dbReference type="InterPro" id="IPR050661">
    <property type="entry name" value="BglG_antiterminators"/>
</dbReference>
<dbReference type="Gene3D" id="1.10.10.10">
    <property type="entry name" value="Winged helix-like DNA-binding domain superfamily/Winged helix DNA-binding domain"/>
    <property type="match status" value="1"/>
</dbReference>
<dbReference type="InterPro" id="IPR007737">
    <property type="entry name" value="Mga_HTH"/>
</dbReference>
<dbReference type="AlphaFoldDB" id="A0A368XYT4"/>
<keyword evidence="5" id="KW-0804">Transcription</keyword>
<dbReference type="InterPro" id="IPR036095">
    <property type="entry name" value="PTS_EIIB-like_sf"/>
</dbReference>
<evidence type="ECO:0000259" key="7">
    <source>
        <dbReference type="PROSITE" id="PS51099"/>
    </source>
</evidence>
<dbReference type="InterPro" id="IPR016152">
    <property type="entry name" value="PTrfase/Anion_transptr"/>
</dbReference>
<evidence type="ECO:0000313" key="10">
    <source>
        <dbReference type="Proteomes" id="UP000252585"/>
    </source>
</evidence>
<keyword evidence="3" id="KW-0805">Transcription regulation</keyword>
<dbReference type="SUPFAM" id="SSF55804">
    <property type="entry name" value="Phoshotransferase/anion transport protein"/>
    <property type="match status" value="1"/>
</dbReference>
<dbReference type="InterPro" id="IPR036634">
    <property type="entry name" value="PRD_sf"/>
</dbReference>
<dbReference type="Gene3D" id="3.40.50.2300">
    <property type="match status" value="1"/>
</dbReference>
<dbReference type="Gene3D" id="1.10.1790.10">
    <property type="entry name" value="PRD domain"/>
    <property type="match status" value="2"/>
</dbReference>
<dbReference type="Pfam" id="PF00874">
    <property type="entry name" value="PRD"/>
    <property type="match status" value="2"/>
</dbReference>
<reference evidence="9 10" key="1">
    <citation type="submission" date="2018-07" db="EMBL/GenBank/DDBJ databases">
        <title>Genomic Encyclopedia of Type Strains, Phase IV (KMG-IV): sequencing the most valuable type-strain genomes for metagenomic binning, comparative biology and taxonomic classification.</title>
        <authorList>
            <person name="Goeker M."/>
        </authorList>
    </citation>
    <scope>NUCLEOTIDE SEQUENCE [LARGE SCALE GENOMIC DNA]</scope>
    <source>
        <strain evidence="9 10">DSM 27696</strain>
    </source>
</reference>
<keyword evidence="2" id="KW-0677">Repeat</keyword>
<dbReference type="Gene3D" id="3.40.930.10">
    <property type="entry name" value="Mannitol-specific EII, Chain A"/>
    <property type="match status" value="1"/>
</dbReference>
<dbReference type="InterPro" id="IPR036388">
    <property type="entry name" value="WH-like_DNA-bd_sf"/>
</dbReference>
<dbReference type="OrthoDB" id="3175596at2"/>
<keyword evidence="4" id="KW-0010">Activator</keyword>
<dbReference type="PANTHER" id="PTHR30185:SF12">
    <property type="entry name" value="TRANSCRIPTIONAL REGULATOR MANR"/>
    <property type="match status" value="1"/>
</dbReference>
<dbReference type="Proteomes" id="UP000252585">
    <property type="component" value="Unassembled WGS sequence"/>
</dbReference>
<dbReference type="InterPro" id="IPR013011">
    <property type="entry name" value="PTS_EIIB_2"/>
</dbReference>
<evidence type="ECO:0000256" key="1">
    <source>
        <dbReference type="ARBA" id="ARBA00022679"/>
    </source>
</evidence>
<keyword evidence="10" id="KW-1185">Reference proteome</keyword>
<dbReference type="GO" id="GO:0006355">
    <property type="term" value="P:regulation of DNA-templated transcription"/>
    <property type="evidence" value="ECO:0007669"/>
    <property type="project" value="InterPro"/>
</dbReference>
<name>A0A368XYT4_9BACI</name>
<keyword evidence="1" id="KW-0808">Transferase</keyword>
<dbReference type="GO" id="GO:0009401">
    <property type="term" value="P:phosphoenolpyruvate-dependent sugar phosphotransferase system"/>
    <property type="evidence" value="ECO:0007669"/>
    <property type="project" value="InterPro"/>
</dbReference>
<dbReference type="PROSITE" id="PS51372">
    <property type="entry name" value="PRD_2"/>
    <property type="match status" value="2"/>
</dbReference>
<dbReference type="PROSITE" id="PS51094">
    <property type="entry name" value="PTS_EIIA_TYPE_2"/>
    <property type="match status" value="1"/>
</dbReference>
<dbReference type="EMBL" id="QPJJ01000004">
    <property type="protein sequence ID" value="RCW73161.1"/>
    <property type="molecule type" value="Genomic_DNA"/>
</dbReference>
<feature type="domain" description="PTS EIIB type-2" evidence="7">
    <location>
        <begin position="413"/>
        <end position="507"/>
    </location>
</feature>
<dbReference type="Pfam" id="PF05043">
    <property type="entry name" value="Mga"/>
    <property type="match status" value="1"/>
</dbReference>
<dbReference type="SUPFAM" id="SSF63520">
    <property type="entry name" value="PTS-regulatory domain, PRD"/>
    <property type="match status" value="2"/>
</dbReference>
<dbReference type="PROSITE" id="PS51099">
    <property type="entry name" value="PTS_EIIB_TYPE_2"/>
    <property type="match status" value="1"/>
</dbReference>
<comment type="caution">
    <text evidence="9">The sequence shown here is derived from an EMBL/GenBank/DDBJ whole genome shotgun (WGS) entry which is preliminary data.</text>
</comment>
<organism evidence="9 10">
    <name type="scientific">Saliterribacillus persicus</name>
    <dbReference type="NCBI Taxonomy" id="930114"/>
    <lineage>
        <taxon>Bacteria</taxon>
        <taxon>Bacillati</taxon>
        <taxon>Bacillota</taxon>
        <taxon>Bacilli</taxon>
        <taxon>Bacillales</taxon>
        <taxon>Bacillaceae</taxon>
        <taxon>Saliterribacillus</taxon>
    </lineage>
</organism>
<gene>
    <name evidence="9" type="ORF">DFR57_104159</name>
</gene>
<dbReference type="InterPro" id="IPR002178">
    <property type="entry name" value="PTS_EIIA_type-2_dom"/>
</dbReference>
<sequence length="648" mass="75243">MHRRQQAILRKLALEEEDPVLVSEVAEELDCSEKTIRNDLTTIDAYLEEHFAIKIIKKPGVGILLDTDIKTRRHILQVVASSSSGQTQKTKLTEDELMELTYQVVTEKKAITLESLAKSFFTSKATIKNEIERINQWIKEDHQIIIKQRIGIVIDANEQEKRQLLLQLNEGLSKNNQRRNSYFLEGKFQDYEVNEVRSAFKDFVRQHHLHLTDDSMQQMVFYLLLMIKRTKQQQGVDITIDQRLYVKEKEEYQWLEAFLHKLSQRLQFPVMEDEIIFLTMQLLGSKLQYHNEKSNTTLDHLRKQDANLISTQLIKRVSELSFLPLQEDPALKDGLITHLYTMLHRLQFALPVKNPLVEDIKKMYPYMFDMVLFALKEEKFSRLEELSEDEVAFLTLHFQAAVERLQGKKKRIKKAIVVCHMGVGVSEILRAKLEAKFRDVEIVATISKRNVHQFCKEDIVDLIITTVELADIRGIEDIEKIMVSPLLDEADERKLRHLLFASPKKKASSMKKYLDDNYIFLHVRVEHPYELIEKIGDRLHIDGYVAKDFSHQALLRERASATAIGGGIAIPHGDPELVLESKIPIITLERPLQWGTEQVSVVFFLALKQERSDNRRALFHQLTRLAGDPKTVQKLAESKDKERVLALL</sequence>
<dbReference type="Pfam" id="PF08279">
    <property type="entry name" value="HTH_11"/>
    <property type="match status" value="1"/>
</dbReference>
<dbReference type="GO" id="GO:0008982">
    <property type="term" value="F:protein-N(PI)-phosphohistidine-sugar phosphotransferase activity"/>
    <property type="evidence" value="ECO:0007669"/>
    <property type="project" value="InterPro"/>
</dbReference>
<proteinExistence type="predicted"/>
<feature type="domain" description="PTS EIIA type-2" evidence="6">
    <location>
        <begin position="512"/>
        <end position="648"/>
    </location>
</feature>
<dbReference type="InterPro" id="IPR011608">
    <property type="entry name" value="PRD"/>
</dbReference>
<dbReference type="RefSeq" id="WP_114352261.1">
    <property type="nucleotide sequence ID" value="NZ_QPJJ01000004.1"/>
</dbReference>
<dbReference type="CDD" id="cd00211">
    <property type="entry name" value="PTS_IIA_fru"/>
    <property type="match status" value="1"/>
</dbReference>
<dbReference type="InterPro" id="IPR013196">
    <property type="entry name" value="HTH_11"/>
</dbReference>
<evidence type="ECO:0000259" key="8">
    <source>
        <dbReference type="PROSITE" id="PS51372"/>
    </source>
</evidence>